<dbReference type="EMBL" id="CAJOBH010226406">
    <property type="protein sequence ID" value="CAF5052551.1"/>
    <property type="molecule type" value="Genomic_DNA"/>
</dbReference>
<evidence type="ECO:0000313" key="2">
    <source>
        <dbReference type="EMBL" id="CAF5052551.1"/>
    </source>
</evidence>
<evidence type="ECO:0000313" key="3">
    <source>
        <dbReference type="Proteomes" id="UP000681967"/>
    </source>
</evidence>
<sequence length="137" mass="15121">MSSSDENDDNPLPPPSSVEKQCPIAILDDDDDDNRSDEYDTDHEGRFLELTVYDLSSTTTSSSSLSIVGTPPTNLSSNDGHFSGSSNELKQLSLSSYLVFNLETISYNGAVCTVRHENRSYWYQVKGLIAKLTGLKY</sequence>
<dbReference type="AlphaFoldDB" id="A0A8S3E136"/>
<feature type="region of interest" description="Disordered" evidence="1">
    <location>
        <begin position="1"/>
        <end position="42"/>
    </location>
</feature>
<organism evidence="2 3">
    <name type="scientific">Rotaria magnacalcarata</name>
    <dbReference type="NCBI Taxonomy" id="392030"/>
    <lineage>
        <taxon>Eukaryota</taxon>
        <taxon>Metazoa</taxon>
        <taxon>Spiralia</taxon>
        <taxon>Gnathifera</taxon>
        <taxon>Rotifera</taxon>
        <taxon>Eurotatoria</taxon>
        <taxon>Bdelloidea</taxon>
        <taxon>Philodinida</taxon>
        <taxon>Philodinidae</taxon>
        <taxon>Rotaria</taxon>
    </lineage>
</organism>
<proteinExistence type="predicted"/>
<reference evidence="2" key="1">
    <citation type="submission" date="2021-02" db="EMBL/GenBank/DDBJ databases">
        <authorList>
            <person name="Nowell W R."/>
        </authorList>
    </citation>
    <scope>NUCLEOTIDE SEQUENCE</scope>
</reference>
<dbReference type="Proteomes" id="UP000681967">
    <property type="component" value="Unassembled WGS sequence"/>
</dbReference>
<gene>
    <name evidence="2" type="ORF">BYL167_LOCUS58255</name>
</gene>
<comment type="caution">
    <text evidence="2">The sequence shown here is derived from an EMBL/GenBank/DDBJ whole genome shotgun (WGS) entry which is preliminary data.</text>
</comment>
<evidence type="ECO:0000256" key="1">
    <source>
        <dbReference type="SAM" id="MobiDB-lite"/>
    </source>
</evidence>
<name>A0A8S3E136_9BILA</name>
<protein>
    <submittedName>
        <fullName evidence="2">Uncharacterized protein</fullName>
    </submittedName>
</protein>
<accession>A0A8S3E136</accession>